<dbReference type="Gene3D" id="1.10.287.80">
    <property type="entry name" value="ATP synthase, gamma subunit, helix hairpin domain"/>
    <property type="match status" value="1"/>
</dbReference>
<evidence type="ECO:0000256" key="4">
    <source>
        <dbReference type="ARBA" id="ARBA00022448"/>
    </source>
</evidence>
<dbReference type="SUPFAM" id="SSF52943">
    <property type="entry name" value="ATP synthase (F1-ATPase), gamma subunit"/>
    <property type="match status" value="1"/>
</dbReference>
<reference evidence="10" key="1">
    <citation type="submission" date="2016-01" db="EMBL/GenBank/DDBJ databases">
        <authorList>
            <person name="Peeters C."/>
        </authorList>
    </citation>
    <scope>NUCLEOTIDE SEQUENCE [LARGE SCALE GENOMIC DNA]</scope>
    <source>
        <strain evidence="10">LMG 22937</strain>
    </source>
</reference>
<dbReference type="GO" id="GO:0045259">
    <property type="term" value="C:proton-transporting ATP synthase complex"/>
    <property type="evidence" value="ECO:0007669"/>
    <property type="project" value="UniProtKB-KW"/>
</dbReference>
<evidence type="ECO:0000256" key="7">
    <source>
        <dbReference type="ARBA" id="ARBA00023136"/>
    </source>
</evidence>
<evidence type="ECO:0000313" key="10">
    <source>
        <dbReference type="EMBL" id="SAL85384.1"/>
    </source>
</evidence>
<sequence>MVAHADEVPALADRIIGVLYERLNAGQATQAMVLHAVPNPSETIEVVQRVLWPFDFRRFRQPVHANPPLVTLPPRRLLALLAEEYIYAQLCEAIMLSFAAENEARMHAMIAARTNVHNTLDGLIGDSRRLRQEEITSEIVELSSVGLAAGAVRRKRKPGAETGRSFTK</sequence>
<accession>A0A158KWA0</accession>
<keyword evidence="4" id="KW-0813">Transport</keyword>
<dbReference type="InterPro" id="IPR035968">
    <property type="entry name" value="ATP_synth_F1_ATPase_gsu"/>
</dbReference>
<dbReference type="Gene3D" id="3.40.1380.10">
    <property type="match status" value="1"/>
</dbReference>
<evidence type="ECO:0000256" key="5">
    <source>
        <dbReference type="ARBA" id="ARBA00022781"/>
    </source>
</evidence>
<comment type="similarity">
    <text evidence="3">Belongs to the ATPase gamma chain family.</text>
</comment>
<keyword evidence="8" id="KW-0139">CF(1)</keyword>
<evidence type="ECO:0000256" key="9">
    <source>
        <dbReference type="ARBA" id="ARBA00023310"/>
    </source>
</evidence>
<dbReference type="EMBL" id="FCOL02000168">
    <property type="protein sequence ID" value="SAL85384.1"/>
    <property type="molecule type" value="Genomic_DNA"/>
</dbReference>
<proteinExistence type="inferred from homology"/>
<keyword evidence="7" id="KW-0472">Membrane</keyword>
<dbReference type="Pfam" id="PF00231">
    <property type="entry name" value="ATP-synt"/>
    <property type="match status" value="1"/>
</dbReference>
<organism evidence="10 11">
    <name type="scientific">Caballeronia terrestris</name>
    <dbReference type="NCBI Taxonomy" id="1226301"/>
    <lineage>
        <taxon>Bacteria</taxon>
        <taxon>Pseudomonadati</taxon>
        <taxon>Pseudomonadota</taxon>
        <taxon>Betaproteobacteria</taxon>
        <taxon>Burkholderiales</taxon>
        <taxon>Burkholderiaceae</taxon>
        <taxon>Caballeronia</taxon>
    </lineage>
</organism>
<evidence type="ECO:0000313" key="11">
    <source>
        <dbReference type="Proteomes" id="UP000054925"/>
    </source>
</evidence>
<evidence type="ECO:0000256" key="8">
    <source>
        <dbReference type="ARBA" id="ARBA00023196"/>
    </source>
</evidence>
<gene>
    <name evidence="10" type="ORF">AWB67_06928</name>
</gene>
<keyword evidence="6" id="KW-0406">Ion transport</keyword>
<dbReference type="InterPro" id="IPR000131">
    <property type="entry name" value="ATP_synth_F1_gsu"/>
</dbReference>
<comment type="function">
    <text evidence="1">Produces ATP from ADP in the presence of a proton gradient across the membrane. The gamma chain is believed to be important in regulating ATPase activity and the flow of protons through the CF(0) complex.</text>
</comment>
<comment type="subcellular location">
    <subcellularLocation>
        <location evidence="2">Membrane</location>
        <topology evidence="2">Peripheral membrane protein</topology>
    </subcellularLocation>
</comment>
<keyword evidence="11" id="KW-1185">Reference proteome</keyword>
<evidence type="ECO:0000256" key="6">
    <source>
        <dbReference type="ARBA" id="ARBA00023065"/>
    </source>
</evidence>
<keyword evidence="5" id="KW-0375">Hydrogen ion transport</keyword>
<dbReference type="GO" id="GO:0046933">
    <property type="term" value="F:proton-transporting ATP synthase activity, rotational mechanism"/>
    <property type="evidence" value="ECO:0007669"/>
    <property type="project" value="InterPro"/>
</dbReference>
<keyword evidence="9" id="KW-0066">ATP synthesis</keyword>
<evidence type="ECO:0000256" key="3">
    <source>
        <dbReference type="ARBA" id="ARBA00007681"/>
    </source>
</evidence>
<protein>
    <submittedName>
        <fullName evidence="10">ATP synthase subunit gamma</fullName>
    </submittedName>
</protein>
<comment type="caution">
    <text evidence="10">The sequence shown here is derived from an EMBL/GenBank/DDBJ whole genome shotgun (WGS) entry which is preliminary data.</text>
</comment>
<dbReference type="Proteomes" id="UP000054925">
    <property type="component" value="Unassembled WGS sequence"/>
</dbReference>
<dbReference type="AlphaFoldDB" id="A0A158KWA0"/>
<evidence type="ECO:0000256" key="2">
    <source>
        <dbReference type="ARBA" id="ARBA00004170"/>
    </source>
</evidence>
<evidence type="ECO:0000256" key="1">
    <source>
        <dbReference type="ARBA" id="ARBA00003456"/>
    </source>
</evidence>
<name>A0A158KWA0_9BURK</name>